<dbReference type="AlphaFoldDB" id="A0A212LBI0"/>
<feature type="transmembrane region" description="Helical" evidence="1">
    <location>
        <begin position="29"/>
        <end position="50"/>
    </location>
</feature>
<dbReference type="EMBL" id="FMJC01000002">
    <property type="protein sequence ID" value="SCM74837.1"/>
    <property type="molecule type" value="Genomic_DNA"/>
</dbReference>
<keyword evidence="1" id="KW-1133">Transmembrane helix</keyword>
<gene>
    <name evidence="2" type="ORF">KL86DES1_22186</name>
</gene>
<name>A0A212LBI0_9BACT</name>
<protein>
    <submittedName>
        <fullName evidence="2">Uncharacterized protein</fullName>
    </submittedName>
</protein>
<keyword evidence="1" id="KW-0472">Membrane</keyword>
<evidence type="ECO:0000313" key="2">
    <source>
        <dbReference type="EMBL" id="SCM74837.1"/>
    </source>
</evidence>
<accession>A0A212LBI0</accession>
<reference evidence="2" key="1">
    <citation type="submission" date="2016-08" db="EMBL/GenBank/DDBJ databases">
        <authorList>
            <person name="Seilhamer J.J."/>
        </authorList>
    </citation>
    <scope>NUCLEOTIDE SEQUENCE</scope>
    <source>
        <strain evidence="2">86-1</strain>
    </source>
</reference>
<proteinExistence type="predicted"/>
<sequence>MPAYDEIVKTSNGKSPGTHRRGFDISLKIYAVFFFVILRTFLYGLSQAFLPTQ</sequence>
<keyword evidence="1" id="KW-0812">Transmembrane</keyword>
<organism evidence="2">
    <name type="scientific">uncultured Desulfovibrio sp</name>
    <dbReference type="NCBI Taxonomy" id="167968"/>
    <lineage>
        <taxon>Bacteria</taxon>
        <taxon>Pseudomonadati</taxon>
        <taxon>Thermodesulfobacteriota</taxon>
        <taxon>Desulfovibrionia</taxon>
        <taxon>Desulfovibrionales</taxon>
        <taxon>Desulfovibrionaceae</taxon>
        <taxon>Desulfovibrio</taxon>
        <taxon>environmental samples</taxon>
    </lineage>
</organism>
<evidence type="ECO:0000256" key="1">
    <source>
        <dbReference type="SAM" id="Phobius"/>
    </source>
</evidence>